<dbReference type="GO" id="GO:0007165">
    <property type="term" value="P:signal transduction"/>
    <property type="evidence" value="ECO:0007669"/>
    <property type="project" value="InterPro"/>
</dbReference>
<dbReference type="Pfam" id="PF13676">
    <property type="entry name" value="TIR_2"/>
    <property type="match status" value="1"/>
</dbReference>
<dbReference type="AlphaFoldDB" id="A0A1H7S0M2"/>
<accession>A0A1H7S0M2</accession>
<feature type="domain" description="TIR" evidence="1">
    <location>
        <begin position="6"/>
        <end position="117"/>
    </location>
</feature>
<dbReference type="STRING" id="650850.SAMN04488129_113101"/>
<dbReference type="EMBL" id="FOBC01000013">
    <property type="protein sequence ID" value="SEL66131.1"/>
    <property type="molecule type" value="Genomic_DNA"/>
</dbReference>
<dbReference type="Gene3D" id="3.40.50.10140">
    <property type="entry name" value="Toll/interleukin-1 receptor homology (TIR) domain"/>
    <property type="match status" value="1"/>
</dbReference>
<dbReference type="OrthoDB" id="7055795at2"/>
<dbReference type="Proteomes" id="UP000198807">
    <property type="component" value="Unassembled WGS sequence"/>
</dbReference>
<gene>
    <name evidence="2" type="ORF">SAMN04488129_113101</name>
</gene>
<reference evidence="3" key="1">
    <citation type="submission" date="2016-10" db="EMBL/GenBank/DDBJ databases">
        <authorList>
            <person name="Varghese N."/>
            <person name="Submissions S."/>
        </authorList>
    </citation>
    <scope>NUCLEOTIDE SEQUENCE [LARGE SCALE GENOMIC DNA]</scope>
    <source>
        <strain evidence="3">CGMCC 1.9150</strain>
    </source>
</reference>
<organism evidence="2 3">
    <name type="scientific">Halomonas daqiaonensis</name>
    <dbReference type="NCBI Taxonomy" id="650850"/>
    <lineage>
        <taxon>Bacteria</taxon>
        <taxon>Pseudomonadati</taxon>
        <taxon>Pseudomonadota</taxon>
        <taxon>Gammaproteobacteria</taxon>
        <taxon>Oceanospirillales</taxon>
        <taxon>Halomonadaceae</taxon>
        <taxon>Halomonas</taxon>
    </lineage>
</organism>
<protein>
    <submittedName>
        <fullName evidence="2">TIR domain-containing protein</fullName>
    </submittedName>
</protein>
<dbReference type="InterPro" id="IPR000157">
    <property type="entry name" value="TIR_dom"/>
</dbReference>
<sequence length="363" mass="40852">MQKPTIFISHSSLDKELIRQIKDLVNGRTSGTVDLFQSSDGESIPFGNNWIHQVEENLNKSKIMFVFVSPRSAMSSWIYFEAGFAYSKGVKVIPIGIDGVDIGSLKPPLNLLQGFNISGAEGLNNIIAVLNREFDCSYPESFSEDDFERLLALSFGRREVSEEVLNIIDHVKMVFPNKMKPGGKDISIVDDPFGKVEKLLVENNIEFRMADKNTIHTHGAIIRHKEGDEFGAGVSLVLDPFCLKINEKLINSLPSVLYQAQAVDKHWFNVFFETDVSLLTKDFKVSSKLHICGFSMSDLNGRMHKYKSVDFALDPAPERGRNFVYDRENLRVIYYSGQFDAKLLFSLVEELVRAGIVAPARNS</sequence>
<evidence type="ECO:0000313" key="2">
    <source>
        <dbReference type="EMBL" id="SEL66131.1"/>
    </source>
</evidence>
<dbReference type="InterPro" id="IPR035897">
    <property type="entry name" value="Toll_tir_struct_dom_sf"/>
</dbReference>
<evidence type="ECO:0000259" key="1">
    <source>
        <dbReference type="Pfam" id="PF13676"/>
    </source>
</evidence>
<dbReference type="RefSeq" id="WP_089713883.1">
    <property type="nucleotide sequence ID" value="NZ_FOBC01000013.1"/>
</dbReference>
<dbReference type="SUPFAM" id="SSF52200">
    <property type="entry name" value="Toll/Interleukin receptor TIR domain"/>
    <property type="match status" value="1"/>
</dbReference>
<keyword evidence="3" id="KW-1185">Reference proteome</keyword>
<name>A0A1H7S0M2_9GAMM</name>
<proteinExistence type="predicted"/>
<evidence type="ECO:0000313" key="3">
    <source>
        <dbReference type="Proteomes" id="UP000198807"/>
    </source>
</evidence>